<feature type="domain" description="RDRP core" evidence="3">
    <location>
        <begin position="400"/>
        <end position="1019"/>
    </location>
</feature>
<name>A0ABP0CNS6_9PEZI</name>
<reference evidence="5 6" key="1">
    <citation type="submission" date="2024-01" db="EMBL/GenBank/DDBJ databases">
        <authorList>
            <person name="Allen C."/>
            <person name="Tagirdzhanova G."/>
        </authorList>
    </citation>
    <scope>NUCLEOTIDE SEQUENCE [LARGE SCALE GENOMIC DNA]</scope>
</reference>
<feature type="region of interest" description="Disordered" evidence="2">
    <location>
        <begin position="1136"/>
        <end position="1161"/>
    </location>
</feature>
<evidence type="ECO:0000256" key="2">
    <source>
        <dbReference type="SAM" id="MobiDB-lite"/>
    </source>
</evidence>
<dbReference type="Pfam" id="PF05183">
    <property type="entry name" value="RdRP"/>
    <property type="match status" value="1"/>
</dbReference>
<dbReference type="Pfam" id="PF25358">
    <property type="entry name" value="PH_fung_RdRP"/>
    <property type="match status" value="2"/>
</dbReference>
<feature type="region of interest" description="Disordered" evidence="2">
    <location>
        <begin position="96"/>
        <end position="115"/>
    </location>
</feature>
<dbReference type="PANTHER" id="PTHR23079:SF17">
    <property type="entry name" value="RNA-DEPENDENT RNA POLYMERASE"/>
    <property type="match status" value="1"/>
</dbReference>
<sequence length="1238" mass="138930">MEVFLHNLPAEGDLSDHGLLLQLQPFMRNLGIADDTYDCEKAAKKRHAFITFAKELDGIRFLAIHGEIEHKIKPGSDRPVNRSSLGMLAARAEKARVEKGLPRPPTQPAATSNSTLAATRPAPAFDNYMAYTRFSCGYYKYVANGQLVFVPEYVNDQTSSDKNLAEFGKRHLTLMRGDESIIFIPLSTIHEIVWSPHGTVTLTLSSVPLFLSAAVKGKRLRLTAIDNRHAKIVGTCLVYQIQVVTDNLAHKMKRLTDLGGLTVTRYEVATASGIDVADRNAHLRGLLSSFTASKSLPFSVLVQVQALVNNGYLHPDTVVEFLQECVRLHKKTPITPEAMKQLMQAIDWPTPNHHDPSEFEVPALVDYLLEMQRSIADGSSYRAGLNNPGGNLTAIHRVMVTPTHMTLHGPELENKNRVLRKYPNHHDHFVRVQFCDEDGQSLRLNGRVDYTEVYARFRKVMVDGIQVAGRTYRFLGWSHSSLRSHSMWFVAPFVDDNGSLQSHLSIISMLGNFDAIGSPARCAARIGQAFSETPFAISLAENKISVYRIPDITSPVDNTRVFSDGVGTISLEAAQCIWKQLPRGKKQPTCFQIRYAGAKGMLSLDTRLEGRQICLRPSMIKFESSENTNLEICDMAVQPIPLYLNRQLIKILEDMGVPTKWFQQRQEEAVRELRLITSSPYNMASFLKAQSVATSIKLHKLLLLADQLGLDFRSDAFLRRATDAVILRELRLLKHKARMFVPQGVTLFGIMDETGFLQEDEVYIALDAPRSGSKSRRFRGPPPNGAAVLVTRSPALHPGDIQMAYNTHPPLHDENGHEHPLRALKNCIVFSSHGARDLPSQLSGGDLDGDIFNVIWDTAVCGLTALELFVPADYPRQQAINIGRPVKTEDIADFFLDFMRTDHLGAIATRHMILADQLPEGTLEGSCVKTAEMHSTAVDFSKTGIPADLKNLPKANRFRPDFLSPGPIVQIYSHKDIDLEQFMVKDEDEEDEADQHELDAPRYKYYRSIKTLGTLYRAIDERQIWQDVQVPPTDESFYKTFLAWATRECKILGCGDWQARIEEALRIRSAYDDAMQSTMYDFSEHPTLPLTELEVFIGTIVNKAGAQTLRQRDRSRKLHDEYERISSWITAQIRPARKKAPDTKPAAAAEDDGFDSDDSEDGGAWLNERTAVLELCLACVHAQKLGHGGRKEKEEQVESFWLVAGSALIRELELIRHSMQVDMDLQRDMQQLSMGGKQ</sequence>
<dbReference type="PANTHER" id="PTHR23079">
    <property type="entry name" value="RNA-DEPENDENT RNA POLYMERASE"/>
    <property type="match status" value="1"/>
</dbReference>
<dbReference type="EMBL" id="CAWUHB010000077">
    <property type="protein sequence ID" value="CAK7233787.1"/>
    <property type="molecule type" value="Genomic_DNA"/>
</dbReference>
<protein>
    <recommendedName>
        <fullName evidence="1">RNA-dependent RNA polymerase</fullName>
        <ecNumber evidence="1">2.7.7.48</ecNumber>
    </recommendedName>
</protein>
<feature type="domain" description="RdRP-like PH" evidence="4">
    <location>
        <begin position="131"/>
        <end position="210"/>
    </location>
</feature>
<keyword evidence="1" id="KW-0694">RNA-binding</keyword>
<dbReference type="InterPro" id="IPR057503">
    <property type="entry name" value="PH_RdRP"/>
</dbReference>
<comment type="caution">
    <text evidence="5">The sequence shown here is derived from an EMBL/GenBank/DDBJ whole genome shotgun (WGS) entry which is preliminary data.</text>
</comment>
<accession>A0ABP0CNS6</accession>
<feature type="compositionally biased region" description="Acidic residues" evidence="2">
    <location>
        <begin position="1149"/>
        <end position="1161"/>
    </location>
</feature>
<comment type="similarity">
    <text evidence="1">Belongs to the RdRP family.</text>
</comment>
<organism evidence="5 6">
    <name type="scientific">Sporothrix curviconia</name>
    <dbReference type="NCBI Taxonomy" id="1260050"/>
    <lineage>
        <taxon>Eukaryota</taxon>
        <taxon>Fungi</taxon>
        <taxon>Dikarya</taxon>
        <taxon>Ascomycota</taxon>
        <taxon>Pezizomycotina</taxon>
        <taxon>Sordariomycetes</taxon>
        <taxon>Sordariomycetidae</taxon>
        <taxon>Ophiostomatales</taxon>
        <taxon>Ophiostomataceae</taxon>
        <taxon>Sporothrix</taxon>
    </lineage>
</organism>
<evidence type="ECO:0000259" key="3">
    <source>
        <dbReference type="Pfam" id="PF05183"/>
    </source>
</evidence>
<evidence type="ECO:0000313" key="5">
    <source>
        <dbReference type="EMBL" id="CAK7233787.1"/>
    </source>
</evidence>
<keyword evidence="1" id="KW-0696">RNA-directed RNA polymerase</keyword>
<dbReference type="InterPro" id="IPR007855">
    <property type="entry name" value="RDRP"/>
</dbReference>
<evidence type="ECO:0000256" key="1">
    <source>
        <dbReference type="RuleBase" id="RU363098"/>
    </source>
</evidence>
<gene>
    <name evidence="5" type="ORF">SCUCBS95973_008714</name>
</gene>
<evidence type="ECO:0000313" key="6">
    <source>
        <dbReference type="Proteomes" id="UP001642405"/>
    </source>
</evidence>
<evidence type="ECO:0000259" key="4">
    <source>
        <dbReference type="Pfam" id="PF25358"/>
    </source>
</evidence>
<keyword evidence="1" id="KW-0548">Nucleotidyltransferase</keyword>
<dbReference type="EC" id="2.7.7.48" evidence="1"/>
<dbReference type="Proteomes" id="UP001642405">
    <property type="component" value="Unassembled WGS sequence"/>
</dbReference>
<comment type="catalytic activity">
    <reaction evidence="1">
        <text>RNA(n) + a ribonucleoside 5'-triphosphate = RNA(n+1) + diphosphate</text>
        <dbReference type="Rhea" id="RHEA:21248"/>
        <dbReference type="Rhea" id="RHEA-COMP:14527"/>
        <dbReference type="Rhea" id="RHEA-COMP:17342"/>
        <dbReference type="ChEBI" id="CHEBI:33019"/>
        <dbReference type="ChEBI" id="CHEBI:61557"/>
        <dbReference type="ChEBI" id="CHEBI:140395"/>
        <dbReference type="EC" id="2.7.7.48"/>
    </reaction>
</comment>
<feature type="domain" description="RdRP-like PH" evidence="4">
    <location>
        <begin position="217"/>
        <end position="258"/>
    </location>
</feature>
<dbReference type="InterPro" id="IPR057596">
    <property type="entry name" value="RDRP_core"/>
</dbReference>
<keyword evidence="6" id="KW-1185">Reference proteome</keyword>
<keyword evidence="1" id="KW-0808">Transferase</keyword>
<proteinExistence type="inferred from homology"/>